<proteinExistence type="predicted"/>
<comment type="caution">
    <text evidence="2">The sequence shown here is derived from an EMBL/GenBank/DDBJ whole genome shotgun (WGS) entry which is preliminary data.</text>
</comment>
<keyword evidence="1" id="KW-1133">Transmembrane helix</keyword>
<evidence type="ECO:0000313" key="2">
    <source>
        <dbReference type="EMBL" id="DAD43484.1"/>
    </source>
</evidence>
<gene>
    <name evidence="2" type="ORF">HUJ06_001714</name>
</gene>
<dbReference type="Proteomes" id="UP000607653">
    <property type="component" value="Unassembled WGS sequence"/>
</dbReference>
<name>A0A822ZB44_NELNU</name>
<organism evidence="2 3">
    <name type="scientific">Nelumbo nucifera</name>
    <name type="common">Sacred lotus</name>
    <dbReference type="NCBI Taxonomy" id="4432"/>
    <lineage>
        <taxon>Eukaryota</taxon>
        <taxon>Viridiplantae</taxon>
        <taxon>Streptophyta</taxon>
        <taxon>Embryophyta</taxon>
        <taxon>Tracheophyta</taxon>
        <taxon>Spermatophyta</taxon>
        <taxon>Magnoliopsida</taxon>
        <taxon>Proteales</taxon>
        <taxon>Nelumbonaceae</taxon>
        <taxon>Nelumbo</taxon>
    </lineage>
</organism>
<reference evidence="2 3" key="1">
    <citation type="journal article" date="2020" name="Mol. Biol. Evol.">
        <title>Distinct Expression and Methylation Patterns for Genes with Different Fates following a Single Whole-Genome Duplication in Flowering Plants.</title>
        <authorList>
            <person name="Shi T."/>
            <person name="Rahmani R.S."/>
            <person name="Gugger P.F."/>
            <person name="Wang M."/>
            <person name="Li H."/>
            <person name="Zhang Y."/>
            <person name="Li Z."/>
            <person name="Wang Q."/>
            <person name="Van de Peer Y."/>
            <person name="Marchal K."/>
            <person name="Chen J."/>
        </authorList>
    </citation>
    <scope>NUCLEOTIDE SEQUENCE [LARGE SCALE GENOMIC DNA]</scope>
    <source>
        <tissue evidence="2">Leaf</tissue>
    </source>
</reference>
<feature type="transmembrane region" description="Helical" evidence="1">
    <location>
        <begin position="12"/>
        <end position="30"/>
    </location>
</feature>
<keyword evidence="1" id="KW-0812">Transmembrane</keyword>
<keyword evidence="1" id="KW-0472">Membrane</keyword>
<evidence type="ECO:0000313" key="3">
    <source>
        <dbReference type="Proteomes" id="UP000607653"/>
    </source>
</evidence>
<dbReference type="AlphaFoldDB" id="A0A822ZB44"/>
<sequence length="36" mass="3825">MNGSFDGDGGSGVLFPASFFSMDLVCYFNLPSFGLK</sequence>
<protein>
    <submittedName>
        <fullName evidence="2">Uncharacterized protein</fullName>
    </submittedName>
</protein>
<evidence type="ECO:0000256" key="1">
    <source>
        <dbReference type="SAM" id="Phobius"/>
    </source>
</evidence>
<accession>A0A822ZB44</accession>
<keyword evidence="3" id="KW-1185">Reference proteome</keyword>
<dbReference type="EMBL" id="DUZY01000006">
    <property type="protein sequence ID" value="DAD43484.1"/>
    <property type="molecule type" value="Genomic_DNA"/>
</dbReference>